<dbReference type="Proteomes" id="UP000675881">
    <property type="component" value="Chromosome 3"/>
</dbReference>
<organism evidence="5 6">
    <name type="scientific">Lepeophtheirus salmonis</name>
    <name type="common">Salmon louse</name>
    <name type="synonym">Caligus salmonis</name>
    <dbReference type="NCBI Taxonomy" id="72036"/>
    <lineage>
        <taxon>Eukaryota</taxon>
        <taxon>Metazoa</taxon>
        <taxon>Ecdysozoa</taxon>
        <taxon>Arthropoda</taxon>
        <taxon>Crustacea</taxon>
        <taxon>Multicrustacea</taxon>
        <taxon>Hexanauplia</taxon>
        <taxon>Copepoda</taxon>
        <taxon>Siphonostomatoida</taxon>
        <taxon>Caligidae</taxon>
        <taxon>Lepeophtheirus</taxon>
    </lineage>
</organism>
<feature type="short sequence motif" description="GXGXXG" evidence="4">
    <location>
        <begin position="46"/>
        <end position="51"/>
    </location>
</feature>
<feature type="active site" description="Nucleophile" evidence="4">
    <location>
        <position position="80"/>
    </location>
</feature>
<keyword evidence="3 4" id="KW-0443">Lipid metabolism</keyword>
<feature type="short sequence motif" description="GXSXG" evidence="4">
    <location>
        <begin position="78"/>
        <end position="82"/>
    </location>
</feature>
<dbReference type="Gene3D" id="3.40.1090.10">
    <property type="entry name" value="Cytosolic phospholipase A2 catalytic domain"/>
    <property type="match status" value="1"/>
</dbReference>
<dbReference type="EMBL" id="HG994582">
    <property type="protein sequence ID" value="CAF2894174.1"/>
    <property type="molecule type" value="Genomic_DNA"/>
</dbReference>
<dbReference type="SUPFAM" id="SSF52151">
    <property type="entry name" value="FabD/lysophospholipase-like"/>
    <property type="match status" value="1"/>
</dbReference>
<evidence type="ECO:0000256" key="4">
    <source>
        <dbReference type="PROSITE-ProRule" id="PRU01161"/>
    </source>
</evidence>
<dbReference type="GO" id="GO:0016020">
    <property type="term" value="C:membrane"/>
    <property type="evidence" value="ECO:0007669"/>
    <property type="project" value="TreeGrafter"/>
</dbReference>
<dbReference type="GO" id="GO:0047499">
    <property type="term" value="F:calcium-independent phospholipase A2 activity"/>
    <property type="evidence" value="ECO:0007669"/>
    <property type="project" value="TreeGrafter"/>
</dbReference>
<dbReference type="PROSITE" id="PS51635">
    <property type="entry name" value="PNPLA"/>
    <property type="match status" value="1"/>
</dbReference>
<evidence type="ECO:0000313" key="6">
    <source>
        <dbReference type="Proteomes" id="UP000675881"/>
    </source>
</evidence>
<feature type="short sequence motif" description="DGA/G" evidence="4">
    <location>
        <begin position="203"/>
        <end position="205"/>
    </location>
</feature>
<reference evidence="5" key="1">
    <citation type="submission" date="2021-02" db="EMBL/GenBank/DDBJ databases">
        <authorList>
            <person name="Bekaert M."/>
        </authorList>
    </citation>
    <scope>NUCLEOTIDE SEQUENCE</scope>
    <source>
        <strain evidence="5">IoA-00</strain>
    </source>
</reference>
<proteinExistence type="predicted"/>
<accession>A0A7R8CQE7</accession>
<keyword evidence="6" id="KW-1185">Reference proteome</keyword>
<protein>
    <submittedName>
        <fullName evidence="5">PNPLA8</fullName>
    </submittedName>
</protein>
<evidence type="ECO:0000256" key="1">
    <source>
        <dbReference type="ARBA" id="ARBA00022801"/>
    </source>
</evidence>
<name>A0A7R8CQE7_LEPSM</name>
<dbReference type="PANTHER" id="PTHR24185:SF1">
    <property type="entry name" value="CALCIUM-INDEPENDENT PHOSPHOLIPASE A2-GAMMA"/>
    <property type="match status" value="1"/>
</dbReference>
<dbReference type="Pfam" id="PF01734">
    <property type="entry name" value="Patatin"/>
    <property type="match status" value="1"/>
</dbReference>
<dbReference type="GO" id="GO:0019369">
    <property type="term" value="P:arachidonate metabolic process"/>
    <property type="evidence" value="ECO:0007669"/>
    <property type="project" value="TreeGrafter"/>
</dbReference>
<dbReference type="InterPro" id="IPR002641">
    <property type="entry name" value="PNPLA_dom"/>
</dbReference>
<gene>
    <name evidence="5" type="ORF">LSAA_8205</name>
</gene>
<dbReference type="GO" id="GO:0016042">
    <property type="term" value="P:lipid catabolic process"/>
    <property type="evidence" value="ECO:0007669"/>
    <property type="project" value="UniProtKB-UniRule"/>
</dbReference>
<keyword evidence="2 4" id="KW-0442">Lipid degradation</keyword>
<evidence type="ECO:0000313" key="5">
    <source>
        <dbReference type="EMBL" id="CAF2894174.1"/>
    </source>
</evidence>
<dbReference type="InterPro" id="IPR016035">
    <property type="entry name" value="Acyl_Trfase/lysoPLipase"/>
</dbReference>
<evidence type="ECO:0000256" key="2">
    <source>
        <dbReference type="ARBA" id="ARBA00022963"/>
    </source>
</evidence>
<dbReference type="OrthoDB" id="630895at2759"/>
<dbReference type="AlphaFoldDB" id="A0A7R8CQE7"/>
<sequence>MLLETKRIESCTVCNFPIHIRIFCLVLGYHHPPSGSRGLRILSIDGGGMRGIVGIEVLRSLEEFTGKPIYELFDFICGVSTGAILASFIGFEKKPLTEVEHTYQSIGFKVFNQNVLEGAKGYLFNHAYYDTKDPRTPKVALVSTIVNEMRMAPFVFRNYTFPPGITSNYKGSTEYPIWAAVRASSAAPGYFDEIMLHDTIHLDGGILTNNASQIAIHEARKSVAPTDQFSVLCHLAWAATTLLTSHLRNLNHCHLLRNFLV</sequence>
<feature type="active site" description="Proton acceptor" evidence="4">
    <location>
        <position position="203"/>
    </location>
</feature>
<keyword evidence="1 4" id="KW-0378">Hydrolase</keyword>
<evidence type="ECO:0000256" key="3">
    <source>
        <dbReference type="ARBA" id="ARBA00023098"/>
    </source>
</evidence>
<dbReference type="PANTHER" id="PTHR24185">
    <property type="entry name" value="CALCIUM-INDEPENDENT PHOSPHOLIPASE A2-GAMMA"/>
    <property type="match status" value="1"/>
</dbReference>